<dbReference type="EMBL" id="JBEHCU010006363">
    <property type="protein sequence ID" value="KAL1397273.1"/>
    <property type="molecule type" value="Genomic_DNA"/>
</dbReference>
<sequence>MVPQPLVPAFVFINELADIGIKASTRKRSAITLFIVNINRVEILDPTLHGFGCLDRNIKFPHQNEEANGQIMQIQSSF</sequence>
<reference evidence="1 2" key="1">
    <citation type="submission" date="2024-05" db="EMBL/GenBank/DDBJ databases">
        <title>Culex pipiens pipiens assembly and annotation.</title>
        <authorList>
            <person name="Alout H."/>
            <person name="Durand T."/>
        </authorList>
    </citation>
    <scope>NUCLEOTIDE SEQUENCE [LARGE SCALE GENOMIC DNA]</scope>
    <source>
        <strain evidence="1">HA-2024</strain>
        <tissue evidence="1">Whole body</tissue>
    </source>
</reference>
<accession>A0ABD1DCF6</accession>
<keyword evidence="2" id="KW-1185">Reference proteome</keyword>
<dbReference type="Proteomes" id="UP001562425">
    <property type="component" value="Unassembled WGS sequence"/>
</dbReference>
<protein>
    <submittedName>
        <fullName evidence="1">Uncharacterized protein</fullName>
    </submittedName>
</protein>
<evidence type="ECO:0000313" key="2">
    <source>
        <dbReference type="Proteomes" id="UP001562425"/>
    </source>
</evidence>
<organism evidence="1 2">
    <name type="scientific">Culex pipiens pipiens</name>
    <name type="common">Northern house mosquito</name>
    <dbReference type="NCBI Taxonomy" id="38569"/>
    <lineage>
        <taxon>Eukaryota</taxon>
        <taxon>Metazoa</taxon>
        <taxon>Ecdysozoa</taxon>
        <taxon>Arthropoda</taxon>
        <taxon>Hexapoda</taxon>
        <taxon>Insecta</taxon>
        <taxon>Pterygota</taxon>
        <taxon>Neoptera</taxon>
        <taxon>Endopterygota</taxon>
        <taxon>Diptera</taxon>
        <taxon>Nematocera</taxon>
        <taxon>Culicoidea</taxon>
        <taxon>Culicidae</taxon>
        <taxon>Culicinae</taxon>
        <taxon>Culicini</taxon>
        <taxon>Culex</taxon>
        <taxon>Culex</taxon>
    </lineage>
</organism>
<comment type="caution">
    <text evidence="1">The sequence shown here is derived from an EMBL/GenBank/DDBJ whole genome shotgun (WGS) entry which is preliminary data.</text>
</comment>
<dbReference type="AlphaFoldDB" id="A0ABD1DCF6"/>
<gene>
    <name evidence="1" type="ORF">pipiens_009889</name>
</gene>
<evidence type="ECO:0000313" key="1">
    <source>
        <dbReference type="EMBL" id="KAL1397273.1"/>
    </source>
</evidence>
<proteinExistence type="predicted"/>
<name>A0ABD1DCF6_CULPP</name>